<dbReference type="Pfam" id="PF04932">
    <property type="entry name" value="Wzy_C"/>
    <property type="match status" value="1"/>
</dbReference>
<proteinExistence type="predicted"/>
<dbReference type="AlphaFoldDB" id="A0A967AD66"/>
<comment type="subcellular location">
    <subcellularLocation>
        <location evidence="1">Membrane</location>
        <topology evidence="1">Multi-pass membrane protein</topology>
    </subcellularLocation>
</comment>
<keyword evidence="2 5" id="KW-0812">Transmembrane</keyword>
<dbReference type="InterPro" id="IPR051533">
    <property type="entry name" value="WaaL-like"/>
</dbReference>
<dbReference type="GO" id="GO:0016020">
    <property type="term" value="C:membrane"/>
    <property type="evidence" value="ECO:0007669"/>
    <property type="project" value="UniProtKB-SubCell"/>
</dbReference>
<feature type="transmembrane region" description="Helical" evidence="5">
    <location>
        <begin position="389"/>
        <end position="411"/>
    </location>
</feature>
<evidence type="ECO:0000256" key="1">
    <source>
        <dbReference type="ARBA" id="ARBA00004141"/>
    </source>
</evidence>
<dbReference type="InterPro" id="IPR007016">
    <property type="entry name" value="O-antigen_ligase-rel_domated"/>
</dbReference>
<dbReference type="RefSeq" id="WP_166400337.1">
    <property type="nucleotide sequence ID" value="NZ_JAANAS010000050.1"/>
</dbReference>
<dbReference type="PANTHER" id="PTHR37422:SF17">
    <property type="entry name" value="O-ANTIGEN LIGASE"/>
    <property type="match status" value="1"/>
</dbReference>
<sequence>MKKRASKYSLSLSLLFVLIGFFFIPFNSGIYIGFMGEFAREAPIIFFSVAGIFLIVKTLYTSKLYFPKTHIITTLLIAFLVWVALGFLFNIKSISENEIKHTNGILRFIKQYLAFILSIVFFIVYYNAFRTKSVGTLIKWIRLFFTLSLGVVSVYIFLETAVVKLKLGFLLPVLYLFDYFPFTNSFIDTNLGRVSGPTFEPPSLATYLVTLAPWMLSYIITHKSFLKYLPSLLVLVFALLSGSRAGIFIVLVQFVVFFLSFVNIKKLQPHLIKVLLITSIGLSLVVLIKGKSIGNYVYEKATSFSTKDDDHSLSNKSRLGIQYANFQVFKDHPLTGVGFGQQSYHAIHYYPKWATEDNWEFKFKYLNEKHPNFVPGYNLYIRLLAETGIIGFLLFVAILIIGIYICISAIVQKNKNSLIYIIILTSLVGASLNWLKMDSFRDYVLWINLALLIYLTTNQLISKTNSKLSSTNEE</sequence>
<evidence type="ECO:0000256" key="5">
    <source>
        <dbReference type="SAM" id="Phobius"/>
    </source>
</evidence>
<feature type="transmembrane region" description="Helical" evidence="5">
    <location>
        <begin position="12"/>
        <end position="36"/>
    </location>
</feature>
<evidence type="ECO:0000256" key="3">
    <source>
        <dbReference type="ARBA" id="ARBA00022989"/>
    </source>
</evidence>
<evidence type="ECO:0000259" key="6">
    <source>
        <dbReference type="Pfam" id="PF04932"/>
    </source>
</evidence>
<comment type="caution">
    <text evidence="7">The sequence shown here is derived from an EMBL/GenBank/DDBJ whole genome shotgun (WGS) entry which is preliminary data.</text>
</comment>
<protein>
    <submittedName>
        <fullName evidence="7">O-antigen ligase family protein</fullName>
    </submittedName>
</protein>
<keyword evidence="4 5" id="KW-0472">Membrane</keyword>
<feature type="transmembrane region" description="Helical" evidence="5">
    <location>
        <begin position="140"/>
        <end position="158"/>
    </location>
</feature>
<feature type="transmembrane region" description="Helical" evidence="5">
    <location>
        <begin position="271"/>
        <end position="288"/>
    </location>
</feature>
<name>A0A967AD66_9FLAO</name>
<feature type="transmembrane region" description="Helical" evidence="5">
    <location>
        <begin position="72"/>
        <end position="91"/>
    </location>
</feature>
<feature type="transmembrane region" description="Helical" evidence="5">
    <location>
        <begin position="418"/>
        <end position="437"/>
    </location>
</feature>
<feature type="transmembrane region" description="Helical" evidence="5">
    <location>
        <begin position="232"/>
        <end position="259"/>
    </location>
</feature>
<dbReference type="EMBL" id="JAANAS010000050">
    <property type="protein sequence ID" value="NGZ90092.1"/>
    <property type="molecule type" value="Genomic_DNA"/>
</dbReference>
<dbReference type="PANTHER" id="PTHR37422">
    <property type="entry name" value="TEICHURONIC ACID BIOSYNTHESIS PROTEIN TUAE"/>
    <property type="match status" value="1"/>
</dbReference>
<accession>A0A967AD66</accession>
<feature type="transmembrane region" description="Helical" evidence="5">
    <location>
        <begin position="111"/>
        <end position="128"/>
    </location>
</feature>
<organism evidence="7 8">
    <name type="scientific">Psychroflexus maritimus</name>
    <dbReference type="NCBI Taxonomy" id="2714865"/>
    <lineage>
        <taxon>Bacteria</taxon>
        <taxon>Pseudomonadati</taxon>
        <taxon>Bacteroidota</taxon>
        <taxon>Flavobacteriia</taxon>
        <taxon>Flavobacteriales</taxon>
        <taxon>Flavobacteriaceae</taxon>
        <taxon>Psychroflexus</taxon>
    </lineage>
</organism>
<gene>
    <name evidence="7" type="ORF">G7034_07495</name>
</gene>
<reference evidence="7" key="1">
    <citation type="submission" date="2020-03" db="EMBL/GenBank/DDBJ databases">
        <title>Psychroflexus Maritimus sp. nov., isolate from marine sediment.</title>
        <authorList>
            <person name="Zhong Y.-L."/>
        </authorList>
    </citation>
    <scope>NUCLEOTIDE SEQUENCE</scope>
    <source>
        <strain evidence="7">C1</strain>
    </source>
</reference>
<dbReference type="GO" id="GO:0016874">
    <property type="term" value="F:ligase activity"/>
    <property type="evidence" value="ECO:0007669"/>
    <property type="project" value="UniProtKB-KW"/>
</dbReference>
<feature type="transmembrane region" description="Helical" evidence="5">
    <location>
        <begin position="443"/>
        <end position="461"/>
    </location>
</feature>
<feature type="transmembrane region" description="Helical" evidence="5">
    <location>
        <begin position="42"/>
        <end position="60"/>
    </location>
</feature>
<dbReference type="Proteomes" id="UP000643701">
    <property type="component" value="Unassembled WGS sequence"/>
</dbReference>
<evidence type="ECO:0000313" key="7">
    <source>
        <dbReference type="EMBL" id="NGZ90092.1"/>
    </source>
</evidence>
<feature type="transmembrane region" description="Helical" evidence="5">
    <location>
        <begin position="203"/>
        <end position="220"/>
    </location>
</feature>
<keyword evidence="7" id="KW-0436">Ligase</keyword>
<evidence type="ECO:0000256" key="4">
    <source>
        <dbReference type="ARBA" id="ARBA00023136"/>
    </source>
</evidence>
<keyword evidence="3 5" id="KW-1133">Transmembrane helix</keyword>
<evidence type="ECO:0000256" key="2">
    <source>
        <dbReference type="ARBA" id="ARBA00022692"/>
    </source>
</evidence>
<keyword evidence="8" id="KW-1185">Reference proteome</keyword>
<evidence type="ECO:0000313" key="8">
    <source>
        <dbReference type="Proteomes" id="UP000643701"/>
    </source>
</evidence>
<feature type="domain" description="O-antigen ligase-related" evidence="6">
    <location>
        <begin position="231"/>
        <end position="396"/>
    </location>
</feature>